<accession>A0ACC1QFA8</accession>
<evidence type="ECO:0000313" key="1">
    <source>
        <dbReference type="EMBL" id="KAJ3474589.1"/>
    </source>
</evidence>
<gene>
    <name evidence="1" type="ORF">NLG97_g9776</name>
</gene>
<protein>
    <submittedName>
        <fullName evidence="1">Uncharacterized protein</fullName>
    </submittedName>
</protein>
<evidence type="ECO:0000313" key="2">
    <source>
        <dbReference type="Proteomes" id="UP001148737"/>
    </source>
</evidence>
<reference evidence="1" key="1">
    <citation type="submission" date="2022-07" db="EMBL/GenBank/DDBJ databases">
        <title>Genome Sequence of Lecanicillium saksenae.</title>
        <authorList>
            <person name="Buettner E."/>
        </authorList>
    </citation>
    <scope>NUCLEOTIDE SEQUENCE</scope>
    <source>
        <strain evidence="1">VT-O1</strain>
    </source>
</reference>
<dbReference type="Proteomes" id="UP001148737">
    <property type="component" value="Unassembled WGS sequence"/>
</dbReference>
<organism evidence="1 2">
    <name type="scientific">Lecanicillium saksenae</name>
    <dbReference type="NCBI Taxonomy" id="468837"/>
    <lineage>
        <taxon>Eukaryota</taxon>
        <taxon>Fungi</taxon>
        <taxon>Dikarya</taxon>
        <taxon>Ascomycota</taxon>
        <taxon>Pezizomycotina</taxon>
        <taxon>Sordariomycetes</taxon>
        <taxon>Hypocreomycetidae</taxon>
        <taxon>Hypocreales</taxon>
        <taxon>Cordycipitaceae</taxon>
        <taxon>Lecanicillium</taxon>
    </lineage>
</organism>
<comment type="caution">
    <text evidence="1">The sequence shown here is derived from an EMBL/GenBank/DDBJ whole genome shotgun (WGS) entry which is preliminary data.</text>
</comment>
<dbReference type="EMBL" id="JANAKD010002145">
    <property type="protein sequence ID" value="KAJ3474589.1"/>
    <property type="molecule type" value="Genomic_DNA"/>
</dbReference>
<proteinExistence type="predicted"/>
<sequence length="787" mass="85309">MKPIPASTVTDSLNYLLFISDLRTAFNNAGMSTSLSIAAPASFWYLKGFFIQPLGYYVDYVIYMTYDLHGQWDFNNKWSQPGCGGGNCLRSGVNLTETVNALSLITKAGVPSNKVVVGVTSYGRSFAMTTPGCSGEMCTYVGPDSTAAKGMCTGTSGYLANAEIDYAAATDPNAKHSVDNSYSDILVFGNNQWVSYMSDSNKQTRTSLYQALHFGGTTDWAVDLGGNKDSITSQCTSLSQSGGFFPTCTPAAPNTGCQGGTGDGDYKNLCAYSCLFGYCPQPFCTCTRNGPLLPVPVARPGAFCPAEGVDSSFSGLCSFACKFGYCPPDRCQEQDEGYCANPRWRGVFNEQGLKPDASCADIGNYGILTQSIWDAIHASDSLSDYVKNYNGRNFMVDLVNPLGIGQSSSGCQLIDEATCNPSNCDSNTRGFGWKYCVGLSLANLNQVRTINKTITSFHALISRQVMRALYTATGMMPPKFHARAQEISQTFTWKPRDDTLFWQEFMTALSTVLVVATTLTGNIALTAAGSALAGGLTAVLNVITQPKNVAQTDFTIEAGKWADGLKKAYVGMWDDINRGGKEIVPLLSHGAFLDYRQLPITRTDDRITHDQLVDHVLDIWDAAVVNKKWKEDNVFLYCYPMSKSVFDSHASKYQGDLQSWVDQDGGKGCYLQGISSGGAVIEYGTPPGSEKLGHDYPFTSADVIQSSYATFAEGGFNYTVPVHDNVQTVVALDAAAIAGGKLWRAAGTFNLPICDPSDQWSIDTFYNNLNYGGFRNVARYVTRPKPR</sequence>
<keyword evidence="2" id="KW-1185">Reference proteome</keyword>
<name>A0ACC1QFA8_9HYPO</name>